<keyword evidence="3" id="KW-1185">Reference proteome</keyword>
<evidence type="ECO:0000313" key="2">
    <source>
        <dbReference type="EMBL" id="SCZ85731.1"/>
    </source>
</evidence>
<organism evidence="2 3">
    <name type="scientific">Nitrosomonas mobilis</name>
    <dbReference type="NCBI Taxonomy" id="51642"/>
    <lineage>
        <taxon>Bacteria</taxon>
        <taxon>Pseudomonadati</taxon>
        <taxon>Pseudomonadota</taxon>
        <taxon>Betaproteobacteria</taxon>
        <taxon>Nitrosomonadales</taxon>
        <taxon>Nitrosomonadaceae</taxon>
        <taxon>Nitrosomonas</taxon>
    </lineage>
</organism>
<dbReference type="Proteomes" id="UP000198729">
    <property type="component" value="Unassembled WGS sequence"/>
</dbReference>
<protein>
    <submittedName>
        <fullName evidence="2">Uncharacterized protein</fullName>
    </submittedName>
</protein>
<accession>A0A1G5SGQ5</accession>
<evidence type="ECO:0000256" key="1">
    <source>
        <dbReference type="SAM" id="MobiDB-lite"/>
    </source>
</evidence>
<evidence type="ECO:0000313" key="3">
    <source>
        <dbReference type="Proteomes" id="UP000198729"/>
    </source>
</evidence>
<reference evidence="2 3" key="1">
    <citation type="submission" date="2016-10" db="EMBL/GenBank/DDBJ databases">
        <authorList>
            <person name="de Groot N.N."/>
        </authorList>
    </citation>
    <scope>NUCLEOTIDE SEQUENCE [LARGE SCALE GENOMIC DNA]</scope>
    <source>
        <strain evidence="2">1</strain>
    </source>
</reference>
<proteinExistence type="predicted"/>
<feature type="compositionally biased region" description="Pro residues" evidence="1">
    <location>
        <begin position="1"/>
        <end position="12"/>
    </location>
</feature>
<dbReference type="STRING" id="51642.NSMM_400209"/>
<gene>
    <name evidence="2" type="ORF">NSMM_400209</name>
</gene>
<sequence length="74" mass="8364">MTPSIPDLPFPVDPADQALSRSEENGKNCVRYLGNYMVSEQENYSVILLAMLRLLFQKPLKRAANGFSAIIYTR</sequence>
<dbReference type="EMBL" id="FMWO01000048">
    <property type="protein sequence ID" value="SCZ85731.1"/>
    <property type="molecule type" value="Genomic_DNA"/>
</dbReference>
<dbReference type="AlphaFoldDB" id="A0A1G5SGQ5"/>
<feature type="region of interest" description="Disordered" evidence="1">
    <location>
        <begin position="1"/>
        <end position="22"/>
    </location>
</feature>
<name>A0A1G5SGQ5_9PROT</name>